<proteinExistence type="predicted"/>
<dbReference type="EMBL" id="RBZY01000005">
    <property type="protein sequence ID" value="RWR22362.1"/>
    <property type="molecule type" value="Genomic_DNA"/>
</dbReference>
<dbReference type="GO" id="GO:0016887">
    <property type="term" value="F:ATP hydrolysis activity"/>
    <property type="evidence" value="ECO:0007669"/>
    <property type="project" value="InterPro"/>
</dbReference>
<organism evidence="6 7">
    <name type="scientific">Microbacterium enclense</name>
    <dbReference type="NCBI Taxonomy" id="993073"/>
    <lineage>
        <taxon>Bacteria</taxon>
        <taxon>Bacillati</taxon>
        <taxon>Actinomycetota</taxon>
        <taxon>Actinomycetes</taxon>
        <taxon>Micrococcales</taxon>
        <taxon>Microbacteriaceae</taxon>
        <taxon>Microbacterium</taxon>
    </lineage>
</organism>
<keyword evidence="1" id="KW-0813">Transport</keyword>
<protein>
    <submittedName>
        <fullName evidence="6">Sugar ABC transporter ATP-binding protein</fullName>
    </submittedName>
</protein>
<dbReference type="CDD" id="cd03216">
    <property type="entry name" value="ABC_Carb_Monos_I"/>
    <property type="match status" value="1"/>
</dbReference>
<dbReference type="InterPro" id="IPR050107">
    <property type="entry name" value="ABC_carbohydrate_import_ATPase"/>
</dbReference>
<dbReference type="GO" id="GO:0005524">
    <property type="term" value="F:ATP binding"/>
    <property type="evidence" value="ECO:0007669"/>
    <property type="project" value="UniProtKB-KW"/>
</dbReference>
<accession>A0A443JPD6</accession>
<evidence type="ECO:0000256" key="1">
    <source>
        <dbReference type="ARBA" id="ARBA00022448"/>
    </source>
</evidence>
<evidence type="ECO:0000256" key="4">
    <source>
        <dbReference type="ARBA" id="ARBA00022840"/>
    </source>
</evidence>
<dbReference type="InterPro" id="IPR003439">
    <property type="entry name" value="ABC_transporter-like_ATP-bd"/>
</dbReference>
<evidence type="ECO:0000256" key="2">
    <source>
        <dbReference type="ARBA" id="ARBA00022737"/>
    </source>
</evidence>
<dbReference type="PANTHER" id="PTHR43790:SF9">
    <property type="entry name" value="GALACTOFURANOSE TRANSPORTER ATP-BINDING PROTEIN YTFR"/>
    <property type="match status" value="1"/>
</dbReference>
<dbReference type="OrthoDB" id="39350at2"/>
<keyword evidence="3" id="KW-0547">Nucleotide-binding</keyword>
<dbReference type="SMART" id="SM00382">
    <property type="entry name" value="AAA"/>
    <property type="match status" value="2"/>
</dbReference>
<dbReference type="SUPFAM" id="SSF52540">
    <property type="entry name" value="P-loop containing nucleoside triphosphate hydrolases"/>
    <property type="match status" value="2"/>
</dbReference>
<evidence type="ECO:0000313" key="7">
    <source>
        <dbReference type="Proteomes" id="UP000285970"/>
    </source>
</evidence>
<dbReference type="Proteomes" id="UP000285970">
    <property type="component" value="Unassembled WGS sequence"/>
</dbReference>
<dbReference type="InterPro" id="IPR027417">
    <property type="entry name" value="P-loop_NTPase"/>
</dbReference>
<dbReference type="RefSeq" id="WP_128216533.1">
    <property type="nucleotide sequence ID" value="NZ_RBZY01000005.1"/>
</dbReference>
<evidence type="ECO:0000313" key="6">
    <source>
        <dbReference type="EMBL" id="RWR22362.1"/>
    </source>
</evidence>
<gene>
    <name evidence="6" type="ORF">D8Y23_02170</name>
</gene>
<dbReference type="InterPro" id="IPR003593">
    <property type="entry name" value="AAA+_ATPase"/>
</dbReference>
<dbReference type="CDD" id="cd03215">
    <property type="entry name" value="ABC_Carb_Monos_II"/>
    <property type="match status" value="1"/>
</dbReference>
<sequence length="508" mass="54855">MTEQTPVIALRDIRISFGAVAAVKGVSLEIGPGQVVGLIGENGAGKSTLLKIMTGIHQPDAGTIEVNGAPVRFRGPRDAIAAGVGVVHQEQSLFTNLTVAENVEMNTKPGKGGVGRAGFYRWGRLNKDAAETLAKIGSQLDPRTKVGDLSFVDRQMVEIARAIRVQTRAGGQPLVILDEPTSVLERTETAILEREIGKLRDVGSVIFVSHRLDEVMRICDRVLVMRDGELIADRPVADVTEAELFRLMVGREAHAEARERQALGADDRPVLEVRGLGRRGEYDDVSFEVHAGRLTAIVGTSGSGRESLSRALFGAEVFDRGQILIDGVAVKDWTISHAVKAGVGYVPAERRVEGMVGGLSAAENLTLTHPGDAAAGGILRPGRRNRTSQEWFDALEVRPNDISLELERFSGGNQQKVVMAKWLTASDLKLLVLDHPLRGLDPGAAQIVNAQIRRACENGTAVILLADTLEEALDMGDDIIVMRDGRTAARYDLVTEDPSTLDLLERML</sequence>
<dbReference type="PROSITE" id="PS00211">
    <property type="entry name" value="ABC_TRANSPORTER_1"/>
    <property type="match status" value="1"/>
</dbReference>
<feature type="domain" description="ABC transporter" evidence="5">
    <location>
        <begin position="8"/>
        <end position="252"/>
    </location>
</feature>
<comment type="caution">
    <text evidence="6">The sequence shown here is derived from an EMBL/GenBank/DDBJ whole genome shotgun (WGS) entry which is preliminary data.</text>
</comment>
<dbReference type="PANTHER" id="PTHR43790">
    <property type="entry name" value="CARBOHYDRATE TRANSPORT ATP-BINDING PROTEIN MG119-RELATED"/>
    <property type="match status" value="1"/>
</dbReference>
<dbReference type="InterPro" id="IPR017871">
    <property type="entry name" value="ABC_transporter-like_CS"/>
</dbReference>
<dbReference type="PROSITE" id="PS50893">
    <property type="entry name" value="ABC_TRANSPORTER_2"/>
    <property type="match status" value="2"/>
</dbReference>
<dbReference type="Pfam" id="PF00005">
    <property type="entry name" value="ABC_tran"/>
    <property type="match status" value="2"/>
</dbReference>
<dbReference type="Gene3D" id="3.40.50.300">
    <property type="entry name" value="P-loop containing nucleotide triphosphate hydrolases"/>
    <property type="match status" value="2"/>
</dbReference>
<evidence type="ECO:0000256" key="3">
    <source>
        <dbReference type="ARBA" id="ARBA00022741"/>
    </source>
</evidence>
<keyword evidence="2" id="KW-0677">Repeat</keyword>
<dbReference type="AlphaFoldDB" id="A0A443JPD6"/>
<name>A0A443JPD6_9MICO</name>
<reference evidence="6 7" key="1">
    <citation type="journal article" date="2018" name="Front. Microbiol.">
        <title>Novel Insights Into Bacterial Dimethylsulfoniopropionate Catabolism in the East China Sea.</title>
        <authorList>
            <person name="Liu J."/>
            <person name="Liu J."/>
            <person name="Zhang S.H."/>
            <person name="Liang J."/>
            <person name="Lin H."/>
            <person name="Song D."/>
            <person name="Yang G.P."/>
            <person name="Todd J.D."/>
            <person name="Zhang X.H."/>
        </authorList>
    </citation>
    <scope>NUCLEOTIDE SEQUENCE [LARGE SCALE GENOMIC DNA]</scope>
    <source>
        <strain evidence="6 7">ZYFD042</strain>
    </source>
</reference>
<feature type="domain" description="ABC transporter" evidence="5">
    <location>
        <begin position="265"/>
        <end position="507"/>
    </location>
</feature>
<keyword evidence="4 6" id="KW-0067">ATP-binding</keyword>
<evidence type="ECO:0000259" key="5">
    <source>
        <dbReference type="PROSITE" id="PS50893"/>
    </source>
</evidence>